<dbReference type="RefSeq" id="XP_049138124.1">
    <property type="nucleotide sequence ID" value="XM_049296900.1"/>
</dbReference>
<gene>
    <name evidence="2" type="ORF">CLUP02_17996</name>
</gene>
<feature type="region of interest" description="Disordered" evidence="1">
    <location>
        <begin position="59"/>
        <end position="87"/>
    </location>
</feature>
<dbReference type="Proteomes" id="UP000830671">
    <property type="component" value="Chromosome 10"/>
</dbReference>
<dbReference type="KEGG" id="clup:CLUP02_17996"/>
<feature type="region of interest" description="Disordered" evidence="1">
    <location>
        <begin position="1"/>
        <end position="35"/>
    </location>
</feature>
<feature type="region of interest" description="Disordered" evidence="1">
    <location>
        <begin position="141"/>
        <end position="178"/>
    </location>
</feature>
<evidence type="ECO:0000313" key="2">
    <source>
        <dbReference type="EMBL" id="UQC76483.1"/>
    </source>
</evidence>
<reference evidence="2" key="1">
    <citation type="journal article" date="2021" name="Mol. Plant Microbe Interact.">
        <title>Complete Genome Sequence of the Plant-Pathogenic Fungus Colletotrichum lupini.</title>
        <authorList>
            <person name="Baroncelli R."/>
            <person name="Pensec F."/>
            <person name="Da Lio D."/>
            <person name="Boufleur T."/>
            <person name="Vicente I."/>
            <person name="Sarrocco S."/>
            <person name="Picot A."/>
            <person name="Baraldi E."/>
            <person name="Sukno S."/>
            <person name="Thon M."/>
            <person name="Le Floch G."/>
        </authorList>
    </citation>
    <scope>NUCLEOTIDE SEQUENCE</scope>
    <source>
        <strain evidence="2">IMI 504893</strain>
    </source>
</reference>
<evidence type="ECO:0000256" key="1">
    <source>
        <dbReference type="SAM" id="MobiDB-lite"/>
    </source>
</evidence>
<sequence>MSIHTSQPLIRFASGTFSQKQERSRDPAWPATHSRSWRRRSQSSCDYRLKTDTYLNGCQSLDEDNLPTSPGRSYPPSIPINSDPKTPDRASLALITKFLRISRIRTNMASQGLFETAKPLAIPPCVQISNSAKVRCTGTAETRAGGDQTSLSQPICRPTGLLTPSPSGPRDSRNSTEESTRLLQLLQLSRRIAIERTDPFILITSFPGLVLDSRVYDTVGEQHDIDDDFELHVYSIALSTTIKPNPYMHGRIAAQYSGDSVIGTLTSRLTNIAYGGYTYSSKVKIGNDLGHDRRKPGSGGQLIENLDIFALTSVKGLGNFGMTFLYRARPSEMENDVESPDGGRWVQSDKQLPCRHQRATVVASVYKETDAYLLAHPLRTACSP</sequence>
<dbReference type="GeneID" id="73351910"/>
<keyword evidence="3" id="KW-1185">Reference proteome</keyword>
<proteinExistence type="predicted"/>
<organism evidence="2 3">
    <name type="scientific">Colletotrichum lupini</name>
    <dbReference type="NCBI Taxonomy" id="145971"/>
    <lineage>
        <taxon>Eukaryota</taxon>
        <taxon>Fungi</taxon>
        <taxon>Dikarya</taxon>
        <taxon>Ascomycota</taxon>
        <taxon>Pezizomycotina</taxon>
        <taxon>Sordariomycetes</taxon>
        <taxon>Hypocreomycetidae</taxon>
        <taxon>Glomerellales</taxon>
        <taxon>Glomerellaceae</taxon>
        <taxon>Colletotrichum</taxon>
        <taxon>Colletotrichum acutatum species complex</taxon>
    </lineage>
</organism>
<protein>
    <submittedName>
        <fullName evidence="2">Uncharacterized protein</fullName>
    </submittedName>
</protein>
<evidence type="ECO:0000313" key="3">
    <source>
        <dbReference type="Proteomes" id="UP000830671"/>
    </source>
</evidence>
<dbReference type="EMBL" id="CP019472">
    <property type="protein sequence ID" value="UQC76483.1"/>
    <property type="molecule type" value="Genomic_DNA"/>
</dbReference>
<dbReference type="AlphaFoldDB" id="A0A9Q8SG59"/>
<name>A0A9Q8SG59_9PEZI</name>
<accession>A0A9Q8SG59</accession>